<dbReference type="CDD" id="cd22278">
    <property type="entry name" value="DPBB_GH45_endoglucanase"/>
    <property type="match status" value="1"/>
</dbReference>
<dbReference type="SUPFAM" id="SSF50685">
    <property type="entry name" value="Barwin-like endoglucanases"/>
    <property type="match status" value="1"/>
</dbReference>
<gene>
    <name evidence="3" type="ORF">L227DRAFT_654444</name>
</gene>
<proteinExistence type="predicted"/>
<evidence type="ECO:0000313" key="3">
    <source>
        <dbReference type="EMBL" id="RPD59071.1"/>
    </source>
</evidence>
<dbReference type="OrthoDB" id="5823761at2759"/>
<accession>A0A5C2S5X8</accession>
<dbReference type="EMBL" id="ML122272">
    <property type="protein sequence ID" value="RPD59071.1"/>
    <property type="molecule type" value="Genomic_DNA"/>
</dbReference>
<evidence type="ECO:0000259" key="2">
    <source>
        <dbReference type="PROSITE" id="PS50842"/>
    </source>
</evidence>
<protein>
    <submittedName>
        <fullName evidence="3">Endoglucanase V-like protein</fullName>
    </submittedName>
</protein>
<dbReference type="Proteomes" id="UP000313359">
    <property type="component" value="Unassembled WGS sequence"/>
</dbReference>
<evidence type="ECO:0000313" key="4">
    <source>
        <dbReference type="Proteomes" id="UP000313359"/>
    </source>
</evidence>
<dbReference type="PROSITE" id="PS50842">
    <property type="entry name" value="EXPANSIN_EG45"/>
    <property type="match status" value="1"/>
</dbReference>
<dbReference type="InterPro" id="IPR036908">
    <property type="entry name" value="RlpA-like_sf"/>
</dbReference>
<feature type="chain" id="PRO_5022725462" evidence="1">
    <location>
        <begin position="21"/>
        <end position="206"/>
    </location>
</feature>
<name>A0A5C2S5X8_9APHY</name>
<sequence length="206" mass="21062">MTGKLLPLLQSVALAALASCSFIPAKRATGGYIQVPSGNASFTHYSYCAQPACGIVGHGYTAAVNQLAFGAPPGLGPGDACGRCFALTGDKDPYTPTYPGPFGQTIIVKVTDLCPVQGNEVWCGQTQGNHINQFSEPMHFDICEDTGGAAVFFPSGHGALTGTYTEVPCSQWSGSDGGPIWNGACIAGEDAGLWPAVGCGNQGTAP</sequence>
<reference evidence="3" key="1">
    <citation type="journal article" date="2018" name="Genome Biol. Evol.">
        <title>Genomics and development of Lentinus tigrinus, a white-rot wood-decaying mushroom with dimorphic fruiting bodies.</title>
        <authorList>
            <person name="Wu B."/>
            <person name="Xu Z."/>
            <person name="Knudson A."/>
            <person name="Carlson A."/>
            <person name="Chen N."/>
            <person name="Kovaka S."/>
            <person name="LaButti K."/>
            <person name="Lipzen A."/>
            <person name="Pennachio C."/>
            <person name="Riley R."/>
            <person name="Schakwitz W."/>
            <person name="Umezawa K."/>
            <person name="Ohm R.A."/>
            <person name="Grigoriev I.V."/>
            <person name="Nagy L.G."/>
            <person name="Gibbons J."/>
            <person name="Hibbett D."/>
        </authorList>
    </citation>
    <scope>NUCLEOTIDE SEQUENCE [LARGE SCALE GENOMIC DNA]</scope>
    <source>
        <strain evidence="3">ALCF2SS1-6</strain>
    </source>
</reference>
<dbReference type="STRING" id="1328759.A0A5C2S5X8"/>
<feature type="domain" description="Expansin-like EG45" evidence="2">
    <location>
        <begin position="50"/>
        <end position="174"/>
    </location>
</feature>
<dbReference type="AlphaFoldDB" id="A0A5C2S5X8"/>
<keyword evidence="4" id="KW-1185">Reference proteome</keyword>
<dbReference type="Gene3D" id="2.40.40.10">
    <property type="entry name" value="RlpA-like domain"/>
    <property type="match status" value="1"/>
</dbReference>
<organism evidence="3 4">
    <name type="scientific">Lentinus tigrinus ALCF2SS1-6</name>
    <dbReference type="NCBI Taxonomy" id="1328759"/>
    <lineage>
        <taxon>Eukaryota</taxon>
        <taxon>Fungi</taxon>
        <taxon>Dikarya</taxon>
        <taxon>Basidiomycota</taxon>
        <taxon>Agaricomycotina</taxon>
        <taxon>Agaricomycetes</taxon>
        <taxon>Polyporales</taxon>
        <taxon>Polyporaceae</taxon>
        <taxon>Lentinus</taxon>
    </lineage>
</organism>
<evidence type="ECO:0000256" key="1">
    <source>
        <dbReference type="SAM" id="SignalP"/>
    </source>
</evidence>
<dbReference type="Pfam" id="PF22514">
    <property type="entry name" value="EXPB1_D1"/>
    <property type="match status" value="1"/>
</dbReference>
<keyword evidence="1" id="KW-0732">Signal</keyword>
<feature type="signal peptide" evidence="1">
    <location>
        <begin position="1"/>
        <end position="20"/>
    </location>
</feature>
<dbReference type="PROSITE" id="PS51257">
    <property type="entry name" value="PROKAR_LIPOPROTEIN"/>
    <property type="match status" value="1"/>
</dbReference>
<dbReference type="InterPro" id="IPR007112">
    <property type="entry name" value="Expansin/allergen_DPBB_dom"/>
</dbReference>